<name>A0ACC2FSA8_DALPE</name>
<accession>A0ACC2FSA8</accession>
<keyword evidence="2" id="KW-1185">Reference proteome</keyword>
<protein>
    <submittedName>
        <fullName evidence="1">Uncharacterized protein</fullName>
    </submittedName>
</protein>
<reference evidence="1" key="1">
    <citation type="submission" date="2021-05" db="EMBL/GenBank/DDBJ databases">
        <authorList>
            <person name="Pan Q."/>
            <person name="Jouanno E."/>
            <person name="Zahm M."/>
            <person name="Klopp C."/>
            <person name="Cabau C."/>
            <person name="Louis A."/>
            <person name="Berthelot C."/>
            <person name="Parey E."/>
            <person name="Roest Crollius H."/>
            <person name="Montfort J."/>
            <person name="Robinson-Rechavi M."/>
            <person name="Bouchez O."/>
            <person name="Lampietro C."/>
            <person name="Lopez Roques C."/>
            <person name="Donnadieu C."/>
            <person name="Postlethwait J."/>
            <person name="Bobe J."/>
            <person name="Dillon D."/>
            <person name="Chandos A."/>
            <person name="von Hippel F."/>
            <person name="Guiguen Y."/>
        </authorList>
    </citation>
    <scope>NUCLEOTIDE SEQUENCE</scope>
    <source>
        <strain evidence="1">YG-Jan2019</strain>
    </source>
</reference>
<evidence type="ECO:0000313" key="1">
    <source>
        <dbReference type="EMBL" id="KAJ7994314.1"/>
    </source>
</evidence>
<comment type="caution">
    <text evidence="1">The sequence shown here is derived from an EMBL/GenBank/DDBJ whole genome shotgun (WGS) entry which is preliminary data.</text>
</comment>
<sequence length="885" mass="98281">MQQVHLEASEMNQFLCIPIVLLYLCLLSQRSTGHLTRDFIQNAVNDAKVRVDADYEYSRKESLSRVRRNTVTPADILRLLKQPSRDTRSAVRAADYMENAIRLIQERWTRDHRIHKRSLNATDLISVDDLRTIASLTGCTARTRNPSCDTIPTVNKFRTATSICNNRKEPRRGASNTPFTRLLPAEYEDGISLAKGWDSNLKINAALLPLVREVSNRILKPVDTKLESDLLYTHLVTFFGQWTDHDLTSTPTSPSIRSYNNGINCGSSCERSEPCFPIMVPANDSRTDKTCIPFSRSAPACGTGNTGFIFGASNVRQQINALTSFIDLGQVYGSEDAQARDLRNLTDDKGLLRVNTKFTDNGRELLPFSTGGSTCSNRARITNNSNVEEVPCFVAGDGRSNENLALTSIHTVMLREHNRLALALAKLNPEWSGETIYQEARKIMGAYFQVFTFREYLVHILGPDLIKSQLSTYPGYDENVDPSIANVFATAAYRFAHLTVQPVLSRLDENYNESVKFPSPSLHTSFFTSWRIVFEGGLDPLVRGMVGRPTKLNTQDRMMTDELRDKLFAFTAKLALDLGSLNMQRGRDHALPGYNKWRGFCGLSQPKNLSELAAVMNNTVLAKNLMNLYGTPDNIDVWLGGVSEPFIPNGRVGPLFGCLIANQFQRIRQGDRFWWENDGVFTEAQKESLRKSSLARIICDNTGITDVPKNPFQFRPRGSGYTLCADIPAFDLSPWNENRLRGPPGPPGPAGPAGPAGPVAKSAFALRLAFNTTTAGQPIQFREVIYNAQSHYNTTTGVFTCVEPGVYEFEFHCSINQTTGNVDLLKNDKLVLHSFTTKQNGTIIIASGGTLLQLSGGDKVWLTSNTGGNGLTSDSYFSGHLIFTV</sequence>
<dbReference type="Proteomes" id="UP001157502">
    <property type="component" value="Chromosome 23"/>
</dbReference>
<evidence type="ECO:0000313" key="2">
    <source>
        <dbReference type="Proteomes" id="UP001157502"/>
    </source>
</evidence>
<proteinExistence type="predicted"/>
<organism evidence="1 2">
    <name type="scientific">Dallia pectoralis</name>
    <name type="common">Alaska blackfish</name>
    <dbReference type="NCBI Taxonomy" id="75939"/>
    <lineage>
        <taxon>Eukaryota</taxon>
        <taxon>Metazoa</taxon>
        <taxon>Chordata</taxon>
        <taxon>Craniata</taxon>
        <taxon>Vertebrata</taxon>
        <taxon>Euteleostomi</taxon>
        <taxon>Actinopterygii</taxon>
        <taxon>Neopterygii</taxon>
        <taxon>Teleostei</taxon>
        <taxon>Protacanthopterygii</taxon>
        <taxon>Esociformes</taxon>
        <taxon>Umbridae</taxon>
        <taxon>Dallia</taxon>
    </lineage>
</organism>
<gene>
    <name evidence="1" type="ORF">DPEC_G00264590</name>
</gene>
<dbReference type="EMBL" id="CM055750">
    <property type="protein sequence ID" value="KAJ7994314.1"/>
    <property type="molecule type" value="Genomic_DNA"/>
</dbReference>